<evidence type="ECO:0000313" key="1">
    <source>
        <dbReference type="EMBL" id="GGX84064.1"/>
    </source>
</evidence>
<dbReference type="AlphaFoldDB" id="A0A918NNS1"/>
<proteinExistence type="predicted"/>
<gene>
    <name evidence="1" type="ORF">GCM10010358_42820</name>
</gene>
<organism evidence="1 2">
    <name type="scientific">Streptomyces minutiscleroticus</name>
    <dbReference type="NCBI Taxonomy" id="68238"/>
    <lineage>
        <taxon>Bacteria</taxon>
        <taxon>Bacillati</taxon>
        <taxon>Actinomycetota</taxon>
        <taxon>Actinomycetes</taxon>
        <taxon>Kitasatosporales</taxon>
        <taxon>Streptomycetaceae</taxon>
        <taxon>Streptomyces</taxon>
    </lineage>
</organism>
<dbReference type="Proteomes" id="UP000619244">
    <property type="component" value="Unassembled WGS sequence"/>
</dbReference>
<comment type="caution">
    <text evidence="1">The sequence shown here is derived from an EMBL/GenBank/DDBJ whole genome shotgun (WGS) entry which is preliminary data.</text>
</comment>
<sequence>MDGPGHHVAVLRRSQDFRDGRGPEVVEAAERQLEADLTALAGVLTGRWGAPVTVDLWPYLEADRPDRESGVPEPPAFLCTVAGGMQVWRPPSSGRPALAIGQADREFPLEPLLAVGDASSLPE</sequence>
<reference evidence="1" key="1">
    <citation type="journal article" date="2014" name="Int. J. Syst. Evol. Microbiol.">
        <title>Complete genome sequence of Corynebacterium casei LMG S-19264T (=DSM 44701T), isolated from a smear-ripened cheese.</title>
        <authorList>
            <consortium name="US DOE Joint Genome Institute (JGI-PGF)"/>
            <person name="Walter F."/>
            <person name="Albersmeier A."/>
            <person name="Kalinowski J."/>
            <person name="Ruckert C."/>
        </authorList>
    </citation>
    <scope>NUCLEOTIDE SEQUENCE</scope>
    <source>
        <strain evidence="1">JCM 4790</strain>
    </source>
</reference>
<protein>
    <submittedName>
        <fullName evidence="1">Uncharacterized protein</fullName>
    </submittedName>
</protein>
<accession>A0A918NNS1</accession>
<evidence type="ECO:0000313" key="2">
    <source>
        <dbReference type="Proteomes" id="UP000619244"/>
    </source>
</evidence>
<reference evidence="1" key="2">
    <citation type="submission" date="2020-09" db="EMBL/GenBank/DDBJ databases">
        <authorList>
            <person name="Sun Q."/>
            <person name="Ohkuma M."/>
        </authorList>
    </citation>
    <scope>NUCLEOTIDE SEQUENCE</scope>
    <source>
        <strain evidence="1">JCM 4790</strain>
    </source>
</reference>
<name>A0A918NNS1_9ACTN</name>
<dbReference type="EMBL" id="BMVU01000021">
    <property type="protein sequence ID" value="GGX84064.1"/>
    <property type="molecule type" value="Genomic_DNA"/>
</dbReference>
<keyword evidence="2" id="KW-1185">Reference proteome</keyword>